<dbReference type="Proteomes" id="UP000828251">
    <property type="component" value="Unassembled WGS sequence"/>
</dbReference>
<evidence type="ECO:0000313" key="3">
    <source>
        <dbReference type="EMBL" id="KAH1096889.1"/>
    </source>
</evidence>
<name>A0A9D4A8Q5_9ROSI</name>
<evidence type="ECO:0000256" key="1">
    <source>
        <dbReference type="SAM" id="MobiDB-lite"/>
    </source>
</evidence>
<feature type="region of interest" description="Disordered" evidence="1">
    <location>
        <begin position="1"/>
        <end position="20"/>
    </location>
</feature>
<sequence length="145" mass="16924">MMVKIRRGSHSGHSNRSVRESEGLQCLEGRVFVEANAYPYTTKYEEISHHLAIQGIQLPNFAYEFSIVEGVQKLNDIDGGFLVPLHVLEASFHRPFHQFFYHLLKEYEIAPRQLSGFSWWVTVTYFIDCCRQEEAPLISVFQHLY</sequence>
<accession>A0A9D4A8Q5</accession>
<comment type="caution">
    <text evidence="3">The sequence shown here is derived from an EMBL/GenBank/DDBJ whole genome shotgun (WGS) entry which is preliminary data.</text>
</comment>
<dbReference type="InterPro" id="IPR007321">
    <property type="entry name" value="Transposase_28"/>
</dbReference>
<evidence type="ECO:0000313" key="4">
    <source>
        <dbReference type="Proteomes" id="UP000828251"/>
    </source>
</evidence>
<dbReference type="EMBL" id="JAIQCV010000005">
    <property type="protein sequence ID" value="KAH1096889.1"/>
    <property type="molecule type" value="Genomic_DNA"/>
</dbReference>
<proteinExistence type="predicted"/>
<feature type="compositionally biased region" description="Basic residues" evidence="1">
    <location>
        <begin position="1"/>
        <end position="10"/>
    </location>
</feature>
<gene>
    <name evidence="3" type="ORF">J1N35_013810</name>
</gene>
<dbReference type="AlphaFoldDB" id="A0A9D4A8Q5"/>
<protein>
    <recommendedName>
        <fullName evidence="2">Transposase (putative) gypsy type domain-containing protein</fullName>
    </recommendedName>
</protein>
<dbReference type="Pfam" id="PF04195">
    <property type="entry name" value="Transposase_28"/>
    <property type="match status" value="1"/>
</dbReference>
<evidence type="ECO:0000259" key="2">
    <source>
        <dbReference type="Pfam" id="PF04195"/>
    </source>
</evidence>
<organism evidence="3 4">
    <name type="scientific">Gossypium stocksii</name>
    <dbReference type="NCBI Taxonomy" id="47602"/>
    <lineage>
        <taxon>Eukaryota</taxon>
        <taxon>Viridiplantae</taxon>
        <taxon>Streptophyta</taxon>
        <taxon>Embryophyta</taxon>
        <taxon>Tracheophyta</taxon>
        <taxon>Spermatophyta</taxon>
        <taxon>Magnoliopsida</taxon>
        <taxon>eudicotyledons</taxon>
        <taxon>Gunneridae</taxon>
        <taxon>Pentapetalae</taxon>
        <taxon>rosids</taxon>
        <taxon>malvids</taxon>
        <taxon>Malvales</taxon>
        <taxon>Malvaceae</taxon>
        <taxon>Malvoideae</taxon>
        <taxon>Gossypium</taxon>
    </lineage>
</organism>
<keyword evidence="4" id="KW-1185">Reference proteome</keyword>
<reference evidence="3 4" key="1">
    <citation type="journal article" date="2021" name="Plant Biotechnol. J.">
        <title>Multi-omics assisted identification of the key and species-specific regulatory components of drought-tolerant mechanisms in Gossypium stocksii.</title>
        <authorList>
            <person name="Yu D."/>
            <person name="Ke L."/>
            <person name="Zhang D."/>
            <person name="Wu Y."/>
            <person name="Sun Y."/>
            <person name="Mei J."/>
            <person name="Sun J."/>
            <person name="Sun Y."/>
        </authorList>
    </citation>
    <scope>NUCLEOTIDE SEQUENCE [LARGE SCALE GENOMIC DNA]</scope>
    <source>
        <strain evidence="4">cv. E1</strain>
        <tissue evidence="3">Leaf</tissue>
    </source>
</reference>
<feature type="domain" description="Transposase (putative) gypsy type" evidence="2">
    <location>
        <begin position="85"/>
        <end position="145"/>
    </location>
</feature>